<dbReference type="Proteomes" id="UP000309038">
    <property type="component" value="Unassembled WGS sequence"/>
</dbReference>
<comment type="caution">
    <text evidence="3">The sequence shown here is derived from an EMBL/GenBank/DDBJ whole genome shotgun (WGS) entry which is preliminary data.</text>
</comment>
<reference evidence="3 4" key="1">
    <citation type="submission" date="2019-02" db="EMBL/GenBank/DDBJ databases">
        <title>Genome sequencing of the rare red list fungi Phlebia centrifuga.</title>
        <authorList>
            <person name="Buettner E."/>
            <person name="Kellner H."/>
        </authorList>
    </citation>
    <scope>NUCLEOTIDE SEQUENCE [LARGE SCALE GENOMIC DNA]</scope>
    <source>
        <strain evidence="3 4">DSM 108282</strain>
    </source>
</reference>
<organism evidence="3 4">
    <name type="scientific">Hermanssonia centrifuga</name>
    <dbReference type="NCBI Taxonomy" id="98765"/>
    <lineage>
        <taxon>Eukaryota</taxon>
        <taxon>Fungi</taxon>
        <taxon>Dikarya</taxon>
        <taxon>Basidiomycota</taxon>
        <taxon>Agaricomycotina</taxon>
        <taxon>Agaricomycetes</taxon>
        <taxon>Polyporales</taxon>
        <taxon>Meruliaceae</taxon>
        <taxon>Hermanssonia</taxon>
    </lineage>
</organism>
<dbReference type="CDD" id="cd00030">
    <property type="entry name" value="C2"/>
    <property type="match status" value="1"/>
</dbReference>
<evidence type="ECO:0000313" key="4">
    <source>
        <dbReference type="Proteomes" id="UP000309038"/>
    </source>
</evidence>
<dbReference type="SMART" id="SM00239">
    <property type="entry name" value="C2"/>
    <property type="match status" value="1"/>
</dbReference>
<feature type="region of interest" description="Disordered" evidence="1">
    <location>
        <begin position="133"/>
        <end position="165"/>
    </location>
</feature>
<dbReference type="PROSITE" id="PS50004">
    <property type="entry name" value="C2"/>
    <property type="match status" value="1"/>
</dbReference>
<evidence type="ECO:0000259" key="2">
    <source>
        <dbReference type="PROSITE" id="PS50004"/>
    </source>
</evidence>
<protein>
    <recommendedName>
        <fullName evidence="2">C2 domain-containing protein</fullName>
    </recommendedName>
</protein>
<dbReference type="InterPro" id="IPR000008">
    <property type="entry name" value="C2_dom"/>
</dbReference>
<accession>A0A4S4K6B8</accession>
<feature type="domain" description="C2" evidence="2">
    <location>
        <begin position="1"/>
        <end position="109"/>
    </location>
</feature>
<evidence type="ECO:0000313" key="3">
    <source>
        <dbReference type="EMBL" id="THG93338.1"/>
    </source>
</evidence>
<dbReference type="Pfam" id="PF00168">
    <property type="entry name" value="C2"/>
    <property type="match status" value="1"/>
</dbReference>
<dbReference type="Gene3D" id="2.60.40.150">
    <property type="entry name" value="C2 domain"/>
    <property type="match status" value="1"/>
</dbReference>
<keyword evidence="4" id="KW-1185">Reference proteome</keyword>
<dbReference type="EMBL" id="SGPJ01000693">
    <property type="protein sequence ID" value="THG93338.1"/>
    <property type="molecule type" value="Genomic_DNA"/>
</dbReference>
<proteinExistence type="predicted"/>
<gene>
    <name evidence="3" type="ORF">EW026_g7871</name>
</gene>
<dbReference type="InterPro" id="IPR035892">
    <property type="entry name" value="C2_domain_sf"/>
</dbReference>
<dbReference type="SUPFAM" id="SSF49562">
    <property type="entry name" value="C2 domain (Calcium/lipid-binding domain, CaLB)"/>
    <property type="match status" value="1"/>
</dbReference>
<sequence>MPKANVAFSVTVVRASGLPKPGLFKSNKRRYYVVLTIGANVRKTSTFAKTNQPEWNEKFKFQASLNSKVFIEVYAQKGSDRNPQVTQVGSESVPVKMIIPSSPDVRHSITQEIVCKSGKRFKLDLCVKVDAPATANGQGASDPPSVESGSAGARLSQDNVDDRSATQEPLHNIVDSQLVNAEINKAKIAIPPASEPRTAAALMGAMDTGSAVVTQVHAIETTLKPVLDKLKVFCDIMDKVAEVHPYATMAWTILKGVYTVVQNQFDRDDKIVDLFMQMTSLYEIVDELQRQLDDKANPGIKSPKELLKRIAIQTVDYCFFVRSYISLPISKRTTKGIFSNIDDRITKYRTAFESLKQEFYEKLHVDTQLIVSRVLEAVEGAGM</sequence>
<dbReference type="AlphaFoldDB" id="A0A4S4K6B8"/>
<name>A0A4S4K6B8_9APHY</name>
<evidence type="ECO:0000256" key="1">
    <source>
        <dbReference type="SAM" id="MobiDB-lite"/>
    </source>
</evidence>